<comment type="caution">
    <text evidence="3">The sequence shown here is derived from an EMBL/GenBank/DDBJ whole genome shotgun (WGS) entry which is preliminary data.</text>
</comment>
<reference evidence="3 4" key="1">
    <citation type="submission" date="2018-01" db="EMBL/GenBank/DDBJ databases">
        <title>Draft genome sequence of Salinispora sp. 13K206.</title>
        <authorList>
            <person name="Sahin N."/>
            <person name="Saygin H."/>
            <person name="Ay H."/>
        </authorList>
    </citation>
    <scope>NUCLEOTIDE SEQUENCE [LARGE SCALE GENOMIC DNA]</scope>
    <source>
        <strain evidence="3 4">13K206</strain>
    </source>
</reference>
<evidence type="ECO:0000313" key="3">
    <source>
        <dbReference type="EMBL" id="PZG02869.1"/>
    </source>
</evidence>
<name>A0A2W2DG18_9ACTN</name>
<keyword evidence="1" id="KW-0680">Restriction system</keyword>
<dbReference type="RefSeq" id="WP_111132221.1">
    <property type="nucleotide sequence ID" value="NZ_POUB01000003.1"/>
</dbReference>
<gene>
    <name evidence="3" type="ORF">C1I99_00805</name>
</gene>
<proteinExistence type="predicted"/>
<dbReference type="PANTHER" id="PTHR42998">
    <property type="entry name" value="TYPE I RESTRICTION ENZYME HINDVIIP M PROTEIN-RELATED"/>
    <property type="match status" value="1"/>
</dbReference>
<dbReference type="PANTHER" id="PTHR42998:SF1">
    <property type="entry name" value="TYPE I RESTRICTION ENZYME HINDI METHYLASE SUBUNIT"/>
    <property type="match status" value="1"/>
</dbReference>
<feature type="domain" description="DNA methylase adenine-specific" evidence="2">
    <location>
        <begin position="152"/>
        <end position="365"/>
    </location>
</feature>
<dbReference type="CDD" id="cd02440">
    <property type="entry name" value="AdoMet_MTases"/>
    <property type="match status" value="1"/>
</dbReference>
<evidence type="ECO:0000259" key="2">
    <source>
        <dbReference type="Pfam" id="PF02384"/>
    </source>
</evidence>
<dbReference type="PRINTS" id="PR00507">
    <property type="entry name" value="N12N6MTFRASE"/>
</dbReference>
<dbReference type="Gene3D" id="1.10.10.10">
    <property type="entry name" value="Winged helix-like DNA-binding domain superfamily/Winged helix DNA-binding domain"/>
    <property type="match status" value="1"/>
</dbReference>
<dbReference type="GO" id="GO:0032259">
    <property type="term" value="P:methylation"/>
    <property type="evidence" value="ECO:0007669"/>
    <property type="project" value="UniProtKB-KW"/>
</dbReference>
<evidence type="ECO:0000313" key="4">
    <source>
        <dbReference type="Proteomes" id="UP000248749"/>
    </source>
</evidence>
<keyword evidence="4" id="KW-1185">Reference proteome</keyword>
<protein>
    <submittedName>
        <fullName evidence="3">N-6 DNA methylase</fullName>
    </submittedName>
</protein>
<dbReference type="InterPro" id="IPR036388">
    <property type="entry name" value="WH-like_DNA-bd_sf"/>
</dbReference>
<dbReference type="Gene3D" id="3.40.50.150">
    <property type="entry name" value="Vaccinia Virus protein VP39"/>
    <property type="match status" value="1"/>
</dbReference>
<dbReference type="GO" id="GO:0009307">
    <property type="term" value="P:DNA restriction-modification system"/>
    <property type="evidence" value="ECO:0007669"/>
    <property type="project" value="UniProtKB-KW"/>
</dbReference>
<dbReference type="Pfam" id="PF02384">
    <property type="entry name" value="N6_Mtase"/>
    <property type="match status" value="1"/>
</dbReference>
<dbReference type="PROSITE" id="PS00092">
    <property type="entry name" value="N6_MTASE"/>
    <property type="match status" value="1"/>
</dbReference>
<organism evidence="3 4">
    <name type="scientific">Micromonospora deserti</name>
    <dbReference type="NCBI Taxonomy" id="2070366"/>
    <lineage>
        <taxon>Bacteria</taxon>
        <taxon>Bacillati</taxon>
        <taxon>Actinomycetota</taxon>
        <taxon>Actinomycetes</taxon>
        <taxon>Micromonosporales</taxon>
        <taxon>Micromonosporaceae</taxon>
        <taxon>Micromonospora</taxon>
    </lineage>
</organism>
<dbReference type="InterPro" id="IPR029063">
    <property type="entry name" value="SAM-dependent_MTases_sf"/>
</dbReference>
<dbReference type="GO" id="GO:0003677">
    <property type="term" value="F:DNA binding"/>
    <property type="evidence" value="ECO:0007669"/>
    <property type="project" value="InterPro"/>
</dbReference>
<keyword evidence="3" id="KW-0808">Transferase</keyword>
<dbReference type="InterPro" id="IPR002052">
    <property type="entry name" value="DNA_methylase_N6_adenine_CS"/>
</dbReference>
<dbReference type="EMBL" id="POUB01000003">
    <property type="protein sequence ID" value="PZG02869.1"/>
    <property type="molecule type" value="Genomic_DNA"/>
</dbReference>
<accession>A0A2W2DG18</accession>
<dbReference type="Proteomes" id="UP000248749">
    <property type="component" value="Unassembled WGS sequence"/>
</dbReference>
<sequence length="695" mass="73879">MPRSADSSITLAEIARIAGVGRAAVSNWRRRHGTFPTPVGGSDASPQFSLADVEAWLRQHGKLQDVGRLERLWPQIEAVGDRALSGYVIAAVGRRVQERQIRAVGAACDLTGDAGTLVNRAADVAAHEGGQKTFDFLFTRWMDKYVRQVSVTPPQLASLMIDVGQAVLDRGIEGQDAIVFDPACGTGSLLLAAAQSMTRNDPSASGPTLLGVERDPVPASLAAVRLGFIGGAVSDANEVGMAADIRIGDSLRKDPHVDVRADLVVCNPPFNERDWGHEELATDPRWTYGLPPRTESELAWVEHVLARLRPGGVAVLLLPPAVASRRAGRRIRGALLRSGALRGIIALPAGSAQPHSISLHLWILQAPGLDDGPRRLFLLDSGAASVSGRGAAGIDWPRLHRNALRAISAYHWGAPPGHDGHGDDMPVLPEGCAAIPVVELLDDHVDLTPARHVTNAGHAPAELDESWSRFGGLVKELGELSRTLSALDLSADDRQVARITVGDLSRAEALTLQSGQALPACLRDGDHAPADAVPALRVPDLMISGRARAWLSAADVVSHEAGGGTLTMVEPGVVIVVGVERAFRAWVHAGEPLVLGPQIYALRVDPALLDPWFLAGCLRAPDNLRVASTHTSTSAKIDVRKLQVLQMPLVRQRHYGRAFRAVVQLEAALAAIRNVGEGLLHTLGDQLAAGKLSSS</sequence>
<evidence type="ECO:0000256" key="1">
    <source>
        <dbReference type="ARBA" id="ARBA00022747"/>
    </source>
</evidence>
<keyword evidence="3" id="KW-0489">Methyltransferase</keyword>
<dbReference type="OrthoDB" id="9784823at2"/>
<dbReference type="SUPFAM" id="SSF53335">
    <property type="entry name" value="S-adenosyl-L-methionine-dependent methyltransferases"/>
    <property type="match status" value="1"/>
</dbReference>
<dbReference type="GO" id="GO:0008170">
    <property type="term" value="F:N-methyltransferase activity"/>
    <property type="evidence" value="ECO:0007669"/>
    <property type="project" value="InterPro"/>
</dbReference>
<dbReference type="AlphaFoldDB" id="A0A2W2DG18"/>
<dbReference type="InterPro" id="IPR003356">
    <property type="entry name" value="DNA_methylase_A-5"/>
</dbReference>
<dbReference type="InterPro" id="IPR052916">
    <property type="entry name" value="Type-I_RE_MTase_Subunit"/>
</dbReference>